<protein>
    <submittedName>
        <fullName evidence="2">Uncharacterized protein</fullName>
    </submittedName>
</protein>
<gene>
    <name evidence="2" type="ORF">CHLRE_12g545550v5</name>
</gene>
<dbReference type="KEGG" id="cre:CHLRE_12g545550v5"/>
<dbReference type="Gramene" id="PNW76158">
    <property type="protein sequence ID" value="PNW76158"/>
    <property type="gene ID" value="CHLRE_12g545550v5"/>
</dbReference>
<name>A0A2K3D6J3_CHLRE</name>
<keyword evidence="3" id="KW-1185">Reference proteome</keyword>
<dbReference type="Gramene" id="PNW76157">
    <property type="protein sequence ID" value="PNW76157"/>
    <property type="gene ID" value="CHLRE_12g545550v5"/>
</dbReference>
<dbReference type="RefSeq" id="XP_042919108.1">
    <property type="nucleotide sequence ID" value="XM_043068861.1"/>
</dbReference>
<feature type="region of interest" description="Disordered" evidence="1">
    <location>
        <begin position="163"/>
        <end position="197"/>
    </location>
</feature>
<dbReference type="ExpressionAtlas" id="A0A2K3D6J3">
    <property type="expression patterns" value="baseline"/>
</dbReference>
<organism evidence="2 3">
    <name type="scientific">Chlamydomonas reinhardtii</name>
    <name type="common">Chlamydomonas smithii</name>
    <dbReference type="NCBI Taxonomy" id="3055"/>
    <lineage>
        <taxon>Eukaryota</taxon>
        <taxon>Viridiplantae</taxon>
        <taxon>Chlorophyta</taxon>
        <taxon>core chlorophytes</taxon>
        <taxon>Chlorophyceae</taxon>
        <taxon>CS clade</taxon>
        <taxon>Chlamydomonadales</taxon>
        <taxon>Chlamydomonadaceae</taxon>
        <taxon>Chlamydomonas</taxon>
    </lineage>
</organism>
<accession>A0A2K3D6J3</accession>
<dbReference type="Proteomes" id="UP000006906">
    <property type="component" value="Chromosome 12"/>
</dbReference>
<dbReference type="EMBL" id="CM008973">
    <property type="protein sequence ID" value="PNW76158.1"/>
    <property type="molecule type" value="Genomic_DNA"/>
</dbReference>
<dbReference type="GeneID" id="5719571"/>
<reference evidence="2" key="2">
    <citation type="submission" date="2017-07" db="EMBL/GenBank/DDBJ databases">
        <title>WGS assembly of Chlamydomonas reinhardtii.</title>
        <authorList>
            <consortium name="Chlamydomonas Annotation Team"/>
            <consortium name="JGI Annotation Team"/>
            <person name="Merchant S.S."/>
            <person name="Prochnik S.E."/>
            <person name="Vallon O."/>
            <person name="Harris E.H."/>
            <person name="Karpowicz S.J."/>
            <person name="Witman G.B."/>
            <person name="Terry A."/>
            <person name="Salamov A."/>
            <person name="Fritz-Laylin L.K."/>
            <person name="Marechal-Drouard L."/>
            <person name="Marshall W.F."/>
            <person name="Qu L.H."/>
            <person name="Nelson D.R."/>
            <person name="Sanderfoot A.A."/>
            <person name="Spalding M.H."/>
            <person name="Kapitonov V.V."/>
            <person name="Ren Q."/>
            <person name="Ferris P."/>
            <person name="Lindquist E."/>
            <person name="Shapiro H."/>
            <person name="Lucas S.M."/>
            <person name="Grimwood J."/>
            <person name="Schmutz J."/>
            <person name="Grigoriev I.V."/>
            <person name="Rokhsar D.S."/>
        </authorList>
    </citation>
    <scope>NUCLEOTIDE SEQUENCE</scope>
    <source>
        <strain evidence="2">CC-503 cw92 mt+</strain>
    </source>
</reference>
<evidence type="ECO:0000313" key="3">
    <source>
        <dbReference type="Proteomes" id="UP000006906"/>
    </source>
</evidence>
<dbReference type="EMBL" id="CM008973">
    <property type="protein sequence ID" value="PNW76157.1"/>
    <property type="molecule type" value="Genomic_DNA"/>
</dbReference>
<evidence type="ECO:0000313" key="2">
    <source>
        <dbReference type="EMBL" id="PNW76158.1"/>
    </source>
</evidence>
<dbReference type="OMA" id="MWERHIS"/>
<evidence type="ECO:0000256" key="1">
    <source>
        <dbReference type="SAM" id="MobiDB-lite"/>
    </source>
</evidence>
<dbReference type="OrthoDB" id="548399at2759"/>
<sequence>MRGRALLSRYRSAAGVSLPRACPAVVTRTGNPVQEWDAAAEYRAGCLADFVATRGAAPQEPGGRSTGTDTAAAERLLRTSFRVWDGPLAGIAHVEGQFKALYEGPKGEEAAAQSPPTDDLAEALAADLEALLAAARAARHVVYDISGSESDFGLLPLILEPRRSSGRGSSSKEPCGTGSSSGGAGLHEGVEGTARGTEAEGAWWSVAEAVAAPLTWGEVAASLGVLAPELVVALAPPEQNVFHDRETFWRHMWERHISRLGGGAAREGDGGGGEGVPCPPPPLDSLAAVDASSASAAAASGASGGGDASGAAPSSAAAMADAVRCFLDAVQLPSAAAATAGGDGGGCSSAAQQPAVMQVFLGLDVLGWNPIPLMWLGRSRRSGAILGLMTAVVWT</sequence>
<dbReference type="AlphaFoldDB" id="A0A2K3D6J3"/>
<feature type="compositionally biased region" description="Gly residues" evidence="1">
    <location>
        <begin position="261"/>
        <end position="275"/>
    </location>
</feature>
<feature type="region of interest" description="Disordered" evidence="1">
    <location>
        <begin position="261"/>
        <end position="289"/>
    </location>
</feature>
<proteinExistence type="predicted"/>
<reference evidence="2 3" key="1">
    <citation type="journal article" date="2007" name="Science">
        <title>The Chlamydomonas genome reveals the evolution of key animal and plant functions.</title>
        <authorList>
            <person name="Merchant S.S."/>
            <person name="Prochnik S.E."/>
            <person name="Vallon O."/>
            <person name="Harris E.H."/>
            <person name="Karpowicz S.J."/>
            <person name="Witman G.B."/>
            <person name="Terry A."/>
            <person name="Salamov A."/>
            <person name="Fritz-Laylin L.K."/>
            <person name="Marechal-Drouard L."/>
            <person name="Marshall W.F."/>
            <person name="Qu L.H."/>
            <person name="Nelson D.R."/>
            <person name="Sanderfoot A.A."/>
            <person name="Spalding M.H."/>
            <person name="Kapitonov V.V."/>
            <person name="Ren Q."/>
            <person name="Ferris P."/>
            <person name="Lindquist E."/>
            <person name="Shapiro H."/>
            <person name="Lucas S.M."/>
            <person name="Grimwood J."/>
            <person name="Schmutz J."/>
            <person name="Cardol P."/>
            <person name="Cerutti H."/>
            <person name="Chanfreau G."/>
            <person name="Chen C.L."/>
            <person name="Cognat V."/>
            <person name="Croft M.T."/>
            <person name="Dent R."/>
            <person name="Dutcher S."/>
            <person name="Fernandez E."/>
            <person name="Fukuzawa H."/>
            <person name="Gonzalez-Ballester D."/>
            <person name="Gonzalez-Halphen D."/>
            <person name="Hallmann A."/>
            <person name="Hanikenne M."/>
            <person name="Hippler M."/>
            <person name="Inwood W."/>
            <person name="Jabbari K."/>
            <person name="Kalanon M."/>
            <person name="Kuras R."/>
            <person name="Lefebvre P.A."/>
            <person name="Lemaire S.D."/>
            <person name="Lobanov A.V."/>
            <person name="Lohr M."/>
            <person name="Manuell A."/>
            <person name="Meier I."/>
            <person name="Mets L."/>
            <person name="Mittag M."/>
            <person name="Mittelmeier T."/>
            <person name="Moroney J.V."/>
            <person name="Moseley J."/>
            <person name="Napoli C."/>
            <person name="Nedelcu A.M."/>
            <person name="Niyogi K."/>
            <person name="Novoselov S.V."/>
            <person name="Paulsen I.T."/>
            <person name="Pazour G."/>
            <person name="Purton S."/>
            <person name="Ral J.P."/>
            <person name="Riano-Pachon D.M."/>
            <person name="Riekhof W."/>
            <person name="Rymarquis L."/>
            <person name="Schroda M."/>
            <person name="Stern D."/>
            <person name="Umen J."/>
            <person name="Willows R."/>
            <person name="Wilson N."/>
            <person name="Zimmer S.L."/>
            <person name="Allmer J."/>
            <person name="Balk J."/>
            <person name="Bisova K."/>
            <person name="Chen C.J."/>
            <person name="Elias M."/>
            <person name="Gendler K."/>
            <person name="Hauser C."/>
            <person name="Lamb M.R."/>
            <person name="Ledford H."/>
            <person name="Long J.C."/>
            <person name="Minagawa J."/>
            <person name="Page M.D."/>
            <person name="Pan J."/>
            <person name="Pootakham W."/>
            <person name="Roje S."/>
            <person name="Rose A."/>
            <person name="Stahlberg E."/>
            <person name="Terauchi A.M."/>
            <person name="Yang P."/>
            <person name="Ball S."/>
            <person name="Bowler C."/>
            <person name="Dieckmann C.L."/>
            <person name="Gladyshev V.N."/>
            <person name="Green P."/>
            <person name="Jorgensen R."/>
            <person name="Mayfield S."/>
            <person name="Mueller-Roeber B."/>
            <person name="Rajamani S."/>
            <person name="Sayre R.T."/>
            <person name="Brokstein P."/>
            <person name="Dubchak I."/>
            <person name="Goodstein D."/>
            <person name="Hornick L."/>
            <person name="Huang Y.W."/>
            <person name="Jhaveri J."/>
            <person name="Luo Y."/>
            <person name="Martinez D."/>
            <person name="Ngau W.C."/>
            <person name="Otillar B."/>
            <person name="Poliakov A."/>
            <person name="Porter A."/>
            <person name="Szajkowski L."/>
            <person name="Werner G."/>
            <person name="Zhou K."/>
            <person name="Grigoriev I.V."/>
            <person name="Rokhsar D.S."/>
            <person name="Grossman A.R."/>
        </authorList>
    </citation>
    <scope>NUCLEOTIDE SEQUENCE [LARGE SCALE GENOMIC DNA]</scope>
    <source>
        <strain evidence="3">CC-503</strain>
        <strain evidence="2">CC-503 cw92 mt+</strain>
    </source>
</reference>
<dbReference type="RefSeq" id="XP_042919109.1">
    <property type="nucleotide sequence ID" value="XM_043068862.1"/>
</dbReference>